<dbReference type="GO" id="GO:0020037">
    <property type="term" value="F:heme binding"/>
    <property type="evidence" value="ECO:0007669"/>
    <property type="project" value="InterPro"/>
</dbReference>
<sequence>MKKMIMIAALATAAGAAVWAHGGATGVVKERMDGMAAMGKAVKSLAPMMRGEEEYDAHAVREAAAVISRHAGEAITSRFPEGTTAPPSEAKDAIWENWGDFSALAQQLAVAADGLELAAANGLAAAGGGMSADSMMGGNSMMGGKPMMGGSSMMGGSDTMMGGGSAMGGAPGQGMTAEQIGAMPASAAFEMTSRVCSTCHTRFRAEDD</sequence>
<keyword evidence="2" id="KW-0732">Signal</keyword>
<dbReference type="RefSeq" id="WP_093425010.1">
    <property type="nucleotide sequence ID" value="NZ_FOXA01000027.1"/>
</dbReference>
<keyword evidence="4" id="KW-1185">Reference proteome</keyword>
<feature type="compositionally biased region" description="Low complexity" evidence="1">
    <location>
        <begin position="143"/>
        <end position="160"/>
    </location>
</feature>
<dbReference type="GO" id="GO:0022900">
    <property type="term" value="P:electron transport chain"/>
    <property type="evidence" value="ECO:0007669"/>
    <property type="project" value="InterPro"/>
</dbReference>
<reference evidence="3 4" key="1">
    <citation type="submission" date="2016-10" db="EMBL/GenBank/DDBJ databases">
        <authorList>
            <person name="de Groot N.N."/>
        </authorList>
    </citation>
    <scope>NUCLEOTIDE SEQUENCE [LARGE SCALE GENOMIC DNA]</scope>
    <source>
        <strain evidence="3 4">DSM 19547</strain>
    </source>
</reference>
<evidence type="ECO:0000256" key="1">
    <source>
        <dbReference type="SAM" id="MobiDB-lite"/>
    </source>
</evidence>
<protein>
    <submittedName>
        <fullName evidence="3">Cytochrome c556</fullName>
    </submittedName>
</protein>
<dbReference type="STRING" id="441119.SAMN04488047_1278"/>
<dbReference type="Proteomes" id="UP000199356">
    <property type="component" value="Unassembled WGS sequence"/>
</dbReference>
<feature type="compositionally biased region" description="Gly residues" evidence="1">
    <location>
        <begin position="161"/>
        <end position="172"/>
    </location>
</feature>
<dbReference type="GO" id="GO:0005506">
    <property type="term" value="F:iron ion binding"/>
    <property type="evidence" value="ECO:0007669"/>
    <property type="project" value="InterPro"/>
</dbReference>
<dbReference type="InterPro" id="IPR010980">
    <property type="entry name" value="Cyt_c/b562"/>
</dbReference>
<gene>
    <name evidence="3" type="ORF">SAMN04488047_1278</name>
</gene>
<name>A0A1I5V443_9RHOB</name>
<dbReference type="InterPro" id="IPR002321">
    <property type="entry name" value="Cyt_c_II"/>
</dbReference>
<organism evidence="3 4">
    <name type="scientific">Tranquillimonas alkanivorans</name>
    <dbReference type="NCBI Taxonomy" id="441119"/>
    <lineage>
        <taxon>Bacteria</taxon>
        <taxon>Pseudomonadati</taxon>
        <taxon>Pseudomonadota</taxon>
        <taxon>Alphaproteobacteria</taxon>
        <taxon>Rhodobacterales</taxon>
        <taxon>Roseobacteraceae</taxon>
        <taxon>Tranquillimonas</taxon>
    </lineage>
</organism>
<evidence type="ECO:0000313" key="3">
    <source>
        <dbReference type="EMBL" id="SFQ02273.1"/>
    </source>
</evidence>
<feature type="signal peptide" evidence="2">
    <location>
        <begin position="1"/>
        <end position="20"/>
    </location>
</feature>
<dbReference type="Gene3D" id="1.20.120.10">
    <property type="entry name" value="Cytochrome c/b562"/>
    <property type="match status" value="1"/>
</dbReference>
<dbReference type="AlphaFoldDB" id="A0A1I5V443"/>
<dbReference type="SUPFAM" id="SSF47175">
    <property type="entry name" value="Cytochromes"/>
    <property type="match status" value="1"/>
</dbReference>
<dbReference type="PROSITE" id="PS51009">
    <property type="entry name" value="CYTCII"/>
    <property type="match status" value="1"/>
</dbReference>
<dbReference type="EMBL" id="FOXA01000027">
    <property type="protein sequence ID" value="SFQ02273.1"/>
    <property type="molecule type" value="Genomic_DNA"/>
</dbReference>
<proteinExistence type="predicted"/>
<feature type="region of interest" description="Disordered" evidence="1">
    <location>
        <begin position="143"/>
        <end position="176"/>
    </location>
</feature>
<evidence type="ECO:0000256" key="2">
    <source>
        <dbReference type="SAM" id="SignalP"/>
    </source>
</evidence>
<dbReference type="Pfam" id="PF01322">
    <property type="entry name" value="Cytochrom_C_2"/>
    <property type="match status" value="1"/>
</dbReference>
<evidence type="ECO:0000313" key="4">
    <source>
        <dbReference type="Proteomes" id="UP000199356"/>
    </source>
</evidence>
<dbReference type="OrthoDB" id="8115790at2"/>
<accession>A0A1I5V443</accession>
<dbReference type="GO" id="GO:0009055">
    <property type="term" value="F:electron transfer activity"/>
    <property type="evidence" value="ECO:0007669"/>
    <property type="project" value="InterPro"/>
</dbReference>
<feature type="chain" id="PRO_5011442153" evidence="2">
    <location>
        <begin position="21"/>
        <end position="208"/>
    </location>
</feature>